<protein>
    <submittedName>
        <fullName evidence="9">Exosortase family protein XrtF</fullName>
    </submittedName>
</protein>
<evidence type="ECO:0000256" key="8">
    <source>
        <dbReference type="SAM" id="Phobius"/>
    </source>
</evidence>
<dbReference type="RefSeq" id="WP_073408024.1">
    <property type="nucleotide sequence ID" value="NZ_FQWH01000001.1"/>
</dbReference>
<proteinExistence type="predicted"/>
<comment type="subcellular location">
    <subcellularLocation>
        <location evidence="1">Cell membrane</location>
        <topology evidence="1">Multi-pass membrane protein</topology>
    </subcellularLocation>
</comment>
<evidence type="ECO:0000256" key="5">
    <source>
        <dbReference type="ARBA" id="ARBA00022801"/>
    </source>
</evidence>
<evidence type="ECO:0000256" key="4">
    <source>
        <dbReference type="ARBA" id="ARBA00022692"/>
    </source>
</evidence>
<dbReference type="EMBL" id="FQWH01000001">
    <property type="protein sequence ID" value="SHG05335.1"/>
    <property type="molecule type" value="Genomic_DNA"/>
</dbReference>
<dbReference type="GO" id="GO:0008233">
    <property type="term" value="F:peptidase activity"/>
    <property type="evidence" value="ECO:0007669"/>
    <property type="project" value="UniProtKB-KW"/>
</dbReference>
<reference evidence="9 10" key="1">
    <citation type="submission" date="2016-11" db="EMBL/GenBank/DDBJ databases">
        <authorList>
            <person name="Jaros S."/>
            <person name="Januszkiewicz K."/>
            <person name="Wedrychowicz H."/>
        </authorList>
    </citation>
    <scope>NUCLEOTIDE SEQUENCE [LARGE SCALE GENOMIC DNA]</scope>
    <source>
        <strain evidence="9 10">DSM 6792</strain>
    </source>
</reference>
<dbReference type="InterPro" id="IPR026323">
    <property type="entry name" value="Exosortase-related_prot_XrtF"/>
</dbReference>
<evidence type="ECO:0000313" key="10">
    <source>
        <dbReference type="Proteomes" id="UP000184112"/>
    </source>
</evidence>
<keyword evidence="2" id="KW-1003">Cell membrane</keyword>
<evidence type="ECO:0000256" key="1">
    <source>
        <dbReference type="ARBA" id="ARBA00004651"/>
    </source>
</evidence>
<gene>
    <name evidence="9" type="ORF">SAMN05444388_101494</name>
</gene>
<dbReference type="AlphaFoldDB" id="A0A1M5GNM8"/>
<keyword evidence="7 8" id="KW-0472">Membrane</keyword>
<keyword evidence="5" id="KW-0378">Hydrolase</keyword>
<dbReference type="Proteomes" id="UP000184112">
    <property type="component" value="Unassembled WGS sequence"/>
</dbReference>
<evidence type="ECO:0000256" key="7">
    <source>
        <dbReference type="ARBA" id="ARBA00023136"/>
    </source>
</evidence>
<evidence type="ECO:0000313" key="9">
    <source>
        <dbReference type="EMBL" id="SHG05335.1"/>
    </source>
</evidence>
<feature type="transmembrane region" description="Helical" evidence="8">
    <location>
        <begin position="148"/>
        <end position="170"/>
    </location>
</feature>
<feature type="transmembrane region" description="Helical" evidence="8">
    <location>
        <begin position="113"/>
        <end position="142"/>
    </location>
</feature>
<organism evidence="9 10">
    <name type="scientific">Flavobacterium johnsoniae</name>
    <name type="common">Cytophaga johnsonae</name>
    <dbReference type="NCBI Taxonomy" id="986"/>
    <lineage>
        <taxon>Bacteria</taxon>
        <taxon>Pseudomonadati</taxon>
        <taxon>Bacteroidota</taxon>
        <taxon>Flavobacteriia</taxon>
        <taxon>Flavobacteriales</taxon>
        <taxon>Flavobacteriaceae</taxon>
        <taxon>Flavobacterium</taxon>
    </lineage>
</organism>
<dbReference type="GO" id="GO:0005886">
    <property type="term" value="C:plasma membrane"/>
    <property type="evidence" value="ECO:0007669"/>
    <property type="project" value="UniProtKB-SubCell"/>
</dbReference>
<feature type="transmembrane region" description="Helical" evidence="8">
    <location>
        <begin position="12"/>
        <end position="32"/>
    </location>
</feature>
<keyword evidence="6 8" id="KW-1133">Transmembrane helix</keyword>
<name>A0A1M5GNM8_FLAJO</name>
<keyword evidence="3" id="KW-0645">Protease</keyword>
<dbReference type="GO" id="GO:0006508">
    <property type="term" value="P:proteolysis"/>
    <property type="evidence" value="ECO:0007669"/>
    <property type="project" value="UniProtKB-KW"/>
</dbReference>
<evidence type="ECO:0000256" key="2">
    <source>
        <dbReference type="ARBA" id="ARBA00022475"/>
    </source>
</evidence>
<dbReference type="NCBIfam" id="TIGR04128">
    <property type="entry name" value="exoso_Fjoh_1448"/>
    <property type="match status" value="1"/>
</dbReference>
<accession>A0A1M5GNM8</accession>
<keyword evidence="4 8" id="KW-0812">Transmembrane</keyword>
<dbReference type="NCBIfam" id="TIGR04178">
    <property type="entry name" value="exo_archaeo"/>
    <property type="match status" value="1"/>
</dbReference>
<evidence type="ECO:0000256" key="3">
    <source>
        <dbReference type="ARBA" id="ARBA00022670"/>
    </source>
</evidence>
<sequence>MRKYLVQFKPFLIFIGTFFAAYIILTVVYKFYLNSLRPDEVDAVTNWVGHNVEQLLLMFNYDIKVQQGFASPWLEVWFNNKYGVRIVEGCNAVSVIILFISFVLAFSGKLKVTLLYILFGIVFIYILNVARIALLTVLLFHYPEKSHLLHGVLFPLIIYGSVFILWVFWVNKFSKYAK</sequence>
<evidence type="ECO:0000256" key="6">
    <source>
        <dbReference type="ARBA" id="ARBA00022989"/>
    </source>
</evidence>
<feature type="transmembrane region" description="Helical" evidence="8">
    <location>
        <begin position="82"/>
        <end position="106"/>
    </location>
</feature>
<dbReference type="InterPro" id="IPR026392">
    <property type="entry name" value="Exo/Archaeosortase_dom"/>
</dbReference>